<evidence type="ECO:0000313" key="3">
    <source>
        <dbReference type="Proteomes" id="UP001177670"/>
    </source>
</evidence>
<accession>A0AA40FLA3</accession>
<name>A0AA40FLA3_9HYME</name>
<dbReference type="EMBL" id="JAHYIQ010000027">
    <property type="protein sequence ID" value="KAK1121255.1"/>
    <property type="molecule type" value="Genomic_DNA"/>
</dbReference>
<reference evidence="2" key="1">
    <citation type="submission" date="2021-10" db="EMBL/GenBank/DDBJ databases">
        <title>Melipona bicolor Genome sequencing and assembly.</title>
        <authorList>
            <person name="Araujo N.S."/>
            <person name="Arias M.C."/>
        </authorList>
    </citation>
    <scope>NUCLEOTIDE SEQUENCE</scope>
    <source>
        <strain evidence="2">USP_2M_L1-L4_2017</strain>
        <tissue evidence="2">Whole body</tissue>
    </source>
</reference>
<evidence type="ECO:0000256" key="1">
    <source>
        <dbReference type="SAM" id="MobiDB-lite"/>
    </source>
</evidence>
<keyword evidence="3" id="KW-1185">Reference proteome</keyword>
<protein>
    <submittedName>
        <fullName evidence="2">Uncharacterized protein</fullName>
    </submittedName>
</protein>
<dbReference type="AlphaFoldDB" id="A0AA40FLA3"/>
<sequence>MLHTVRVLSETENSQHLGRVTSFASLGTGYPLDNCGDIRGEGSFPATRERIYRNHRANEEGKGGCDGSDFFIRRARALHYVEHLLSIESGPAIHLRSLSKREMAKRAEEFLATSKGNRPGFETRADKAHSFGLS</sequence>
<comment type="caution">
    <text evidence="2">The sequence shown here is derived from an EMBL/GenBank/DDBJ whole genome shotgun (WGS) entry which is preliminary data.</text>
</comment>
<organism evidence="2 3">
    <name type="scientific">Melipona bicolor</name>
    <dbReference type="NCBI Taxonomy" id="60889"/>
    <lineage>
        <taxon>Eukaryota</taxon>
        <taxon>Metazoa</taxon>
        <taxon>Ecdysozoa</taxon>
        <taxon>Arthropoda</taxon>
        <taxon>Hexapoda</taxon>
        <taxon>Insecta</taxon>
        <taxon>Pterygota</taxon>
        <taxon>Neoptera</taxon>
        <taxon>Endopterygota</taxon>
        <taxon>Hymenoptera</taxon>
        <taxon>Apocrita</taxon>
        <taxon>Aculeata</taxon>
        <taxon>Apoidea</taxon>
        <taxon>Anthophila</taxon>
        <taxon>Apidae</taxon>
        <taxon>Melipona</taxon>
    </lineage>
</organism>
<evidence type="ECO:0000313" key="2">
    <source>
        <dbReference type="EMBL" id="KAK1121255.1"/>
    </source>
</evidence>
<feature type="region of interest" description="Disordered" evidence="1">
    <location>
        <begin position="110"/>
        <end position="134"/>
    </location>
</feature>
<dbReference type="Proteomes" id="UP001177670">
    <property type="component" value="Unassembled WGS sequence"/>
</dbReference>
<feature type="compositionally biased region" description="Basic and acidic residues" evidence="1">
    <location>
        <begin position="121"/>
        <end position="134"/>
    </location>
</feature>
<gene>
    <name evidence="2" type="ORF">K0M31_010562</name>
</gene>
<proteinExistence type="predicted"/>